<dbReference type="CDD" id="cd01392">
    <property type="entry name" value="HTH_LacI"/>
    <property type="match status" value="1"/>
</dbReference>
<dbReference type="Gene3D" id="3.40.50.2300">
    <property type="match status" value="2"/>
</dbReference>
<dbReference type="InterPro" id="IPR046335">
    <property type="entry name" value="LacI/GalR-like_sensor"/>
</dbReference>
<dbReference type="EMBL" id="JAOQKJ010000007">
    <property type="protein sequence ID" value="MCU6744667.1"/>
    <property type="molecule type" value="Genomic_DNA"/>
</dbReference>
<reference evidence="5 6" key="1">
    <citation type="journal article" date="2021" name="ISME Commun">
        <title>Automated analysis of genomic sequences facilitates high-throughput and comprehensive description of bacteria.</title>
        <authorList>
            <person name="Hitch T.C.A."/>
        </authorList>
    </citation>
    <scope>NUCLEOTIDE SEQUENCE [LARGE SCALE GENOMIC DNA]</scope>
    <source>
        <strain evidence="5 6">Sanger_18</strain>
    </source>
</reference>
<organism evidence="5 6">
    <name type="scientific">Suilimivivens aceti</name>
    <dbReference type="NCBI Taxonomy" id="2981774"/>
    <lineage>
        <taxon>Bacteria</taxon>
        <taxon>Bacillati</taxon>
        <taxon>Bacillota</taxon>
        <taxon>Clostridia</taxon>
        <taxon>Lachnospirales</taxon>
        <taxon>Lachnospiraceae</taxon>
        <taxon>Suilimivivens</taxon>
    </lineage>
</organism>
<evidence type="ECO:0000313" key="6">
    <source>
        <dbReference type="Proteomes" id="UP001652432"/>
    </source>
</evidence>
<dbReference type="Pfam" id="PF13377">
    <property type="entry name" value="Peripla_BP_3"/>
    <property type="match status" value="1"/>
</dbReference>
<name>A0ABT2T396_9FIRM</name>
<evidence type="ECO:0000313" key="5">
    <source>
        <dbReference type="EMBL" id="MCU6744667.1"/>
    </source>
</evidence>
<dbReference type="RefSeq" id="WP_118797936.1">
    <property type="nucleotide sequence ID" value="NZ_JAOQKJ010000007.1"/>
</dbReference>
<dbReference type="Proteomes" id="UP001652432">
    <property type="component" value="Unassembled WGS sequence"/>
</dbReference>
<dbReference type="SUPFAM" id="SSF47413">
    <property type="entry name" value="lambda repressor-like DNA-binding domains"/>
    <property type="match status" value="1"/>
</dbReference>
<accession>A0ABT2T396</accession>
<dbReference type="PROSITE" id="PS50932">
    <property type="entry name" value="HTH_LACI_2"/>
    <property type="match status" value="1"/>
</dbReference>
<dbReference type="SUPFAM" id="SSF53822">
    <property type="entry name" value="Periplasmic binding protein-like I"/>
    <property type="match status" value="1"/>
</dbReference>
<dbReference type="Gene3D" id="1.10.260.40">
    <property type="entry name" value="lambda repressor-like DNA-binding domains"/>
    <property type="match status" value="1"/>
</dbReference>
<dbReference type="Pfam" id="PF00356">
    <property type="entry name" value="LacI"/>
    <property type="match status" value="1"/>
</dbReference>
<protein>
    <submittedName>
        <fullName evidence="5">LacI family transcriptional regulator</fullName>
    </submittedName>
</protein>
<dbReference type="PANTHER" id="PTHR30146">
    <property type="entry name" value="LACI-RELATED TRANSCRIPTIONAL REPRESSOR"/>
    <property type="match status" value="1"/>
</dbReference>
<dbReference type="InterPro" id="IPR028082">
    <property type="entry name" value="Peripla_BP_I"/>
</dbReference>
<keyword evidence="3" id="KW-0804">Transcription</keyword>
<gene>
    <name evidence="5" type="ORF">OCV77_09190</name>
</gene>
<dbReference type="InterPro" id="IPR000843">
    <property type="entry name" value="HTH_LacI"/>
</dbReference>
<sequence length="343" mass="38427">MSEITIKDVARICGVGVSTVSRALNNHPDINPETRDKILSVIKENNYIPNNSARNLKRQDAKAIAVLVKGIDNSFFNEMIKDMEAECKKKKYSLVLHHVGFMEDQVDAALELVKEKRLRGIVFLGGYFENNEKKLEQLHVPFVLSTAGAVPTSYSRNLYSSVCVDDEKESYKMTDYLIRQGHHNIAIIYEKGMTESISMLRLRGYQRALSDHGIPVREELMLATRPDIKDFSLENGYAVTKDFLQKKIECTAIYAISDIMAIGAGKALAEEGLRVPEDMSLAGFDGVNIGGYVNPSLTTIKQPGEKIAQETMKLLFDMILKKAECQHKIFDGELVVRGSTRCI</sequence>
<dbReference type="InterPro" id="IPR010982">
    <property type="entry name" value="Lambda_DNA-bd_dom_sf"/>
</dbReference>
<evidence type="ECO:0000259" key="4">
    <source>
        <dbReference type="PROSITE" id="PS50932"/>
    </source>
</evidence>
<keyword evidence="6" id="KW-1185">Reference proteome</keyword>
<dbReference type="CDD" id="cd06267">
    <property type="entry name" value="PBP1_LacI_sugar_binding-like"/>
    <property type="match status" value="1"/>
</dbReference>
<evidence type="ECO:0000256" key="3">
    <source>
        <dbReference type="ARBA" id="ARBA00023163"/>
    </source>
</evidence>
<evidence type="ECO:0000256" key="1">
    <source>
        <dbReference type="ARBA" id="ARBA00023015"/>
    </source>
</evidence>
<proteinExistence type="predicted"/>
<feature type="domain" description="HTH lacI-type" evidence="4">
    <location>
        <begin position="4"/>
        <end position="58"/>
    </location>
</feature>
<keyword evidence="1" id="KW-0805">Transcription regulation</keyword>
<comment type="caution">
    <text evidence="5">The sequence shown here is derived from an EMBL/GenBank/DDBJ whole genome shotgun (WGS) entry which is preliminary data.</text>
</comment>
<keyword evidence="2" id="KW-0238">DNA-binding</keyword>
<evidence type="ECO:0000256" key="2">
    <source>
        <dbReference type="ARBA" id="ARBA00023125"/>
    </source>
</evidence>
<dbReference type="SMART" id="SM00354">
    <property type="entry name" value="HTH_LACI"/>
    <property type="match status" value="1"/>
</dbReference>
<dbReference type="PANTHER" id="PTHR30146:SF109">
    <property type="entry name" value="HTH-TYPE TRANSCRIPTIONAL REGULATOR GALS"/>
    <property type="match status" value="1"/>
</dbReference>